<feature type="domain" description="Chalcone isomerase" evidence="3">
    <location>
        <begin position="232"/>
        <end position="446"/>
    </location>
</feature>
<dbReference type="SUPFAM" id="SSF54626">
    <property type="entry name" value="Chalcone isomerase"/>
    <property type="match status" value="1"/>
</dbReference>
<name>A0AB34KIQ2_9PEZI</name>
<protein>
    <recommendedName>
        <fullName evidence="3">Chalcone isomerase domain-containing protein</fullName>
    </recommendedName>
</protein>
<organism evidence="4 5">
    <name type="scientific">Cladosporium halotolerans</name>
    <dbReference type="NCBI Taxonomy" id="1052096"/>
    <lineage>
        <taxon>Eukaryota</taxon>
        <taxon>Fungi</taxon>
        <taxon>Dikarya</taxon>
        <taxon>Ascomycota</taxon>
        <taxon>Pezizomycotina</taxon>
        <taxon>Dothideomycetes</taxon>
        <taxon>Dothideomycetidae</taxon>
        <taxon>Cladosporiales</taxon>
        <taxon>Cladosporiaceae</taxon>
        <taxon>Cladosporium</taxon>
    </lineage>
</organism>
<dbReference type="GeneID" id="96007621"/>
<feature type="region of interest" description="Disordered" evidence="1">
    <location>
        <begin position="21"/>
        <end position="77"/>
    </location>
</feature>
<evidence type="ECO:0000256" key="2">
    <source>
        <dbReference type="SAM" id="Phobius"/>
    </source>
</evidence>
<reference evidence="4 5" key="1">
    <citation type="journal article" date="2020" name="Microbiol. Resour. Announc.">
        <title>Draft Genome Sequence of a Cladosporium Species Isolated from the Mesophotic Ascidian Didemnum maculosum.</title>
        <authorList>
            <person name="Gioti A."/>
            <person name="Siaperas R."/>
            <person name="Nikolaivits E."/>
            <person name="Le Goff G."/>
            <person name="Ouazzani J."/>
            <person name="Kotoulas G."/>
            <person name="Topakas E."/>
        </authorList>
    </citation>
    <scope>NUCLEOTIDE SEQUENCE [LARGE SCALE GENOMIC DNA]</scope>
    <source>
        <strain evidence="4 5">TM138-S3</strain>
    </source>
</reference>
<dbReference type="PANTHER" id="PTHR47284">
    <property type="entry name" value="FATTY-ACID-BINDING PROTEIN 2"/>
    <property type="match status" value="1"/>
</dbReference>
<keyword evidence="2" id="KW-0812">Transmembrane</keyword>
<comment type="caution">
    <text evidence="4">The sequence shown here is derived from an EMBL/GenBank/DDBJ whole genome shotgun (WGS) entry which is preliminary data.</text>
</comment>
<feature type="transmembrane region" description="Helical" evidence="2">
    <location>
        <begin position="100"/>
        <end position="119"/>
    </location>
</feature>
<dbReference type="GO" id="GO:0016872">
    <property type="term" value="F:intramolecular lyase activity"/>
    <property type="evidence" value="ECO:0007669"/>
    <property type="project" value="InterPro"/>
</dbReference>
<keyword evidence="2" id="KW-1133">Transmembrane helix</keyword>
<evidence type="ECO:0000313" key="5">
    <source>
        <dbReference type="Proteomes" id="UP000803884"/>
    </source>
</evidence>
<dbReference type="RefSeq" id="XP_069228043.1">
    <property type="nucleotide sequence ID" value="XM_069374783.1"/>
</dbReference>
<dbReference type="Gene3D" id="3.50.70.10">
    <property type="match status" value="1"/>
</dbReference>
<proteinExistence type="predicted"/>
<evidence type="ECO:0000256" key="1">
    <source>
        <dbReference type="SAM" id="MobiDB-lite"/>
    </source>
</evidence>
<dbReference type="Proteomes" id="UP000803884">
    <property type="component" value="Unassembled WGS sequence"/>
</dbReference>
<dbReference type="AlphaFoldDB" id="A0AB34KIQ2"/>
<gene>
    <name evidence="4" type="ORF">WHR41_06178</name>
</gene>
<dbReference type="EMBL" id="JAAQHG020000022">
    <property type="protein sequence ID" value="KAL1584937.1"/>
    <property type="molecule type" value="Genomic_DNA"/>
</dbReference>
<dbReference type="PANTHER" id="PTHR47284:SF3">
    <property type="entry name" value="FATTY-ACID-BINDING PROTEIN 2"/>
    <property type="match status" value="1"/>
</dbReference>
<dbReference type="Pfam" id="PF16035">
    <property type="entry name" value="Chalcone_2"/>
    <property type="match status" value="1"/>
</dbReference>
<evidence type="ECO:0000259" key="3">
    <source>
        <dbReference type="Pfam" id="PF16035"/>
    </source>
</evidence>
<sequence>MSATSRPAMRLLSTRLAQLQRAPAASKLRPSQVRHASRYSAPSKRSYTAAPTQDSYFVNPSGEDAEPRHPTAPARNPLDARAVQEAFEEKRQYHLRRMRFAGMGLLLSLVGLGAVVWNLDLDDMDSVKAEREKAKSGWKLQMDASNEANERFQGKEVVVIGAGEGKRIMAQGKGEEIELVQTGTSSVPHFPRTIYLPASSKDDPNAATPVPGLVTAAQANSPVNPGNVSGQEEYTLVGLGIRTVSFLSIQVYVVGMYVRTQDISGLQAKLIHLVNPEASTLVPAEKEALKKKMLDPVASKELWSELLNVPGMKSAWRISPTRNTDFAHLRDGWKTGIDKRTAEARNEARKIDPSAETQYDAEEFGQSMRKFMTTFSGGKAPKGSVMILTRDQQGALDIYFEAKPEEKTKEIQHLGTVDDERIGRLIWMNYLAGGKVSSEAARQGVVDGCVSFASRPVGSVETMVT</sequence>
<keyword evidence="2" id="KW-0472">Membrane</keyword>
<dbReference type="InterPro" id="IPR036298">
    <property type="entry name" value="Chalcone_isomerase_sf"/>
</dbReference>
<evidence type="ECO:0000313" key="4">
    <source>
        <dbReference type="EMBL" id="KAL1584937.1"/>
    </source>
</evidence>
<dbReference type="InterPro" id="IPR016087">
    <property type="entry name" value="Chalcone_isomerase"/>
</dbReference>
<keyword evidence="5" id="KW-1185">Reference proteome</keyword>
<dbReference type="InterPro" id="IPR016088">
    <property type="entry name" value="Chalcone_isomerase_3-sand"/>
</dbReference>
<feature type="compositionally biased region" description="Polar residues" evidence="1">
    <location>
        <begin position="43"/>
        <end position="58"/>
    </location>
</feature>
<accession>A0AB34KIQ2</accession>